<gene>
    <name evidence="6" type="ORF">AE0388_2155</name>
</gene>
<comment type="similarity">
    <text evidence="1">Belongs to the transglycosylase family. Rpf subfamily.</text>
</comment>
<dbReference type="RefSeq" id="WP_039209995.1">
    <property type="nucleotide sequence ID" value="NZ_JTJZ01000019.1"/>
</dbReference>
<evidence type="ECO:0000256" key="3">
    <source>
        <dbReference type="ARBA" id="ARBA00022801"/>
    </source>
</evidence>
<dbReference type="Pfam" id="PF07501">
    <property type="entry name" value="G5"/>
    <property type="match status" value="1"/>
</dbReference>
<dbReference type="InterPro" id="IPR023346">
    <property type="entry name" value="Lysozyme-like_dom_sf"/>
</dbReference>
<comment type="caution">
    <text evidence="6">The sequence shown here is derived from an EMBL/GenBank/DDBJ whole genome shotgun (WGS) entry which is preliminary data.</text>
</comment>
<evidence type="ECO:0000256" key="1">
    <source>
        <dbReference type="ARBA" id="ARBA00010830"/>
    </source>
</evidence>
<dbReference type="Pfam" id="PF06737">
    <property type="entry name" value="Transglycosylas"/>
    <property type="match status" value="1"/>
</dbReference>
<dbReference type="Proteomes" id="UP000031488">
    <property type="component" value="Unassembled WGS sequence"/>
</dbReference>
<accession>A0A0B9AT13</accession>
<proteinExistence type="inferred from homology"/>
<dbReference type="EMBL" id="JTJZ01000019">
    <property type="protein sequence ID" value="KHS52505.1"/>
    <property type="molecule type" value="Genomic_DNA"/>
</dbReference>
<feature type="compositionally biased region" description="Basic and acidic residues" evidence="4">
    <location>
        <begin position="256"/>
        <end position="272"/>
    </location>
</feature>
<dbReference type="CDD" id="cd13925">
    <property type="entry name" value="RPF"/>
    <property type="match status" value="1"/>
</dbReference>
<dbReference type="PATRIC" id="fig|1703.6.peg.2051"/>
<sequence>MIDFLKNRKVQIAAQAVVITGLVGGTGAVVTMNKPVTLEVNGQAEEIRTFGGTVGDILDSHEIDVDKRDQVKPGVGTKVDRDMTITVNTAKKVALSVDGKETNEWTNANTVGQALADLGVDAKGADLNAKASQRLKEEGNDIDVTTSKDLTVVADGKDHKVSAAVGTAKEALKDTGVKLDKDDFLSVPMSAEVSDGQVLTVNRVKNDTVKDKQAIKAKVETKKSDSLYEGETKVETEGKDGEKQVTYKVKTINGEQVKKEKKDEKVLSEPKTKVVIQGTKKKEEPADTGGSDSGDSGDSGSGDSGDSGGDSSTGSGGGSGSGGGDMSTAEIKAMLGGPGSKWYQIAECESNFNPRAVNQSNNAHFGLFQFKLQTWQNMGGSGNPIDASPQEQFDRAKKLQAEAGWSQWACA</sequence>
<dbReference type="InterPro" id="IPR007137">
    <property type="entry name" value="DUF348"/>
</dbReference>
<evidence type="ECO:0000313" key="6">
    <source>
        <dbReference type="EMBL" id="KHS52505.1"/>
    </source>
</evidence>
<feature type="compositionally biased region" description="Gly residues" evidence="4">
    <location>
        <begin position="297"/>
        <end position="308"/>
    </location>
</feature>
<dbReference type="OrthoDB" id="1404170at2"/>
<dbReference type="AlphaFoldDB" id="A0A0B9AT13"/>
<dbReference type="Gene3D" id="2.20.230.10">
    <property type="entry name" value="Resuscitation-promoting factor rpfb"/>
    <property type="match status" value="1"/>
</dbReference>
<dbReference type="SUPFAM" id="SSF53955">
    <property type="entry name" value="Lysozyme-like"/>
    <property type="match status" value="1"/>
</dbReference>
<evidence type="ECO:0000259" key="5">
    <source>
        <dbReference type="PROSITE" id="PS51109"/>
    </source>
</evidence>
<feature type="region of interest" description="Disordered" evidence="4">
    <location>
        <begin position="256"/>
        <end position="331"/>
    </location>
</feature>
<reference evidence="6 7" key="1">
    <citation type="submission" date="2014-11" db="EMBL/GenBank/DDBJ databases">
        <title>Draft Genome Sequence of Brevibacterium linens AE038-8.</title>
        <authorList>
            <person name="Maizel D."/>
            <person name="Utturkar S.M."/>
            <person name="Brown S.D."/>
            <person name="Ferrero M."/>
            <person name="Rosen B.P."/>
        </authorList>
    </citation>
    <scope>NUCLEOTIDE SEQUENCE [LARGE SCALE GENOMIC DNA]</scope>
    <source>
        <strain evidence="6 7">AE038-8</strain>
    </source>
</reference>
<feature type="compositionally biased region" description="Gly residues" evidence="4">
    <location>
        <begin position="314"/>
        <end position="325"/>
    </location>
</feature>
<dbReference type="InterPro" id="IPR011098">
    <property type="entry name" value="G5_dom"/>
</dbReference>
<dbReference type="SMART" id="SM01208">
    <property type="entry name" value="G5"/>
    <property type="match status" value="1"/>
</dbReference>
<dbReference type="InterPro" id="IPR010618">
    <property type="entry name" value="RPF"/>
</dbReference>
<dbReference type="Pfam" id="PF03990">
    <property type="entry name" value="DUF348"/>
    <property type="match status" value="3"/>
</dbReference>
<evidence type="ECO:0000256" key="2">
    <source>
        <dbReference type="ARBA" id="ARBA00022729"/>
    </source>
</evidence>
<feature type="domain" description="G5" evidence="5">
    <location>
        <begin position="201"/>
        <end position="281"/>
    </location>
</feature>
<dbReference type="Gene3D" id="1.10.530.10">
    <property type="match status" value="1"/>
</dbReference>
<evidence type="ECO:0000256" key="4">
    <source>
        <dbReference type="SAM" id="MobiDB-lite"/>
    </source>
</evidence>
<dbReference type="PROSITE" id="PS51109">
    <property type="entry name" value="G5"/>
    <property type="match status" value="1"/>
</dbReference>
<keyword evidence="2" id="KW-0732">Signal</keyword>
<keyword evidence="7" id="KW-1185">Reference proteome</keyword>
<name>A0A0B9AT13_BRELN</name>
<dbReference type="GO" id="GO:0016787">
    <property type="term" value="F:hydrolase activity"/>
    <property type="evidence" value="ECO:0007669"/>
    <property type="project" value="UniProtKB-KW"/>
</dbReference>
<organism evidence="6 7">
    <name type="scientific">Brevibacterium linens</name>
    <dbReference type="NCBI Taxonomy" id="1703"/>
    <lineage>
        <taxon>Bacteria</taxon>
        <taxon>Bacillati</taxon>
        <taxon>Actinomycetota</taxon>
        <taxon>Actinomycetes</taxon>
        <taxon>Micrococcales</taxon>
        <taxon>Brevibacteriaceae</taxon>
        <taxon>Brevibacterium</taxon>
    </lineage>
</organism>
<dbReference type="STRING" id="1703.BLSMQ_3028"/>
<feature type="compositionally biased region" description="Low complexity" evidence="4">
    <location>
        <begin position="287"/>
        <end position="296"/>
    </location>
</feature>
<keyword evidence="3" id="KW-0378">Hydrolase</keyword>
<protein>
    <submittedName>
        <fullName evidence="6">G5 domain protein</fullName>
    </submittedName>
</protein>
<evidence type="ECO:0000313" key="7">
    <source>
        <dbReference type="Proteomes" id="UP000031488"/>
    </source>
</evidence>